<feature type="domain" description="N-acetyltransferase" evidence="1">
    <location>
        <begin position="16"/>
        <end position="175"/>
    </location>
</feature>
<dbReference type="PANTHER" id="PTHR43792">
    <property type="entry name" value="GNAT FAMILY, PUTATIVE (AFU_ORTHOLOGUE AFUA_3G00765)-RELATED-RELATED"/>
    <property type="match status" value="1"/>
</dbReference>
<keyword evidence="2" id="KW-0808">Transferase</keyword>
<dbReference type="PANTHER" id="PTHR43792:SF1">
    <property type="entry name" value="N-ACETYLTRANSFERASE DOMAIN-CONTAINING PROTEIN"/>
    <property type="match status" value="1"/>
</dbReference>
<dbReference type="InterPro" id="IPR051531">
    <property type="entry name" value="N-acetyltransferase"/>
</dbReference>
<dbReference type="SUPFAM" id="SSF55729">
    <property type="entry name" value="Acyl-CoA N-acyltransferases (Nat)"/>
    <property type="match status" value="1"/>
</dbReference>
<keyword evidence="2" id="KW-0012">Acyltransferase</keyword>
<evidence type="ECO:0000313" key="3">
    <source>
        <dbReference type="Proteomes" id="UP001596283"/>
    </source>
</evidence>
<gene>
    <name evidence="2" type="ORF">ACFP1C_02990</name>
</gene>
<dbReference type="RefSeq" id="WP_125685426.1">
    <property type="nucleotide sequence ID" value="NZ_JBHSSI010000022.1"/>
</dbReference>
<dbReference type="EC" id="2.3.-.-" evidence="2"/>
<protein>
    <submittedName>
        <fullName evidence="2">GNAT family N-acetyltransferase</fullName>
        <ecNumber evidence="2">2.3.-.-</ecNumber>
    </submittedName>
</protein>
<dbReference type="Pfam" id="PF13302">
    <property type="entry name" value="Acetyltransf_3"/>
    <property type="match status" value="1"/>
</dbReference>
<dbReference type="InterPro" id="IPR016181">
    <property type="entry name" value="Acyl_CoA_acyltransferase"/>
</dbReference>
<dbReference type="Proteomes" id="UP001596283">
    <property type="component" value="Unassembled WGS sequence"/>
</dbReference>
<evidence type="ECO:0000259" key="1">
    <source>
        <dbReference type="PROSITE" id="PS51186"/>
    </source>
</evidence>
<accession>A0ABW1TEF4</accession>
<dbReference type="Gene3D" id="3.40.630.30">
    <property type="match status" value="1"/>
</dbReference>
<dbReference type="EMBL" id="JBHSSI010000022">
    <property type="protein sequence ID" value="MFC6259902.1"/>
    <property type="molecule type" value="Genomic_DNA"/>
</dbReference>
<proteinExistence type="predicted"/>
<dbReference type="PROSITE" id="PS51186">
    <property type="entry name" value="GNAT"/>
    <property type="match status" value="1"/>
</dbReference>
<evidence type="ECO:0000313" key="2">
    <source>
        <dbReference type="EMBL" id="MFC6259902.1"/>
    </source>
</evidence>
<reference evidence="3" key="1">
    <citation type="journal article" date="2019" name="Int. J. Syst. Evol. Microbiol.">
        <title>The Global Catalogue of Microorganisms (GCM) 10K type strain sequencing project: providing services to taxonomists for standard genome sequencing and annotation.</title>
        <authorList>
            <consortium name="The Broad Institute Genomics Platform"/>
            <consortium name="The Broad Institute Genome Sequencing Center for Infectious Disease"/>
            <person name="Wu L."/>
            <person name="Ma J."/>
        </authorList>
    </citation>
    <scope>NUCLEOTIDE SEQUENCE [LARGE SCALE GENOMIC DNA]</scope>
    <source>
        <strain evidence="3">CCM 8908</strain>
    </source>
</reference>
<comment type="caution">
    <text evidence="2">The sequence shown here is derived from an EMBL/GenBank/DDBJ whole genome shotgun (WGS) entry which is preliminary data.</text>
</comment>
<keyword evidence="3" id="KW-1185">Reference proteome</keyword>
<sequence length="183" mass="20761">MTEKVMALPSLATERLILRERTLADLTASVELDQSQAVTEFIYGVWDGSPRHVTYVKRRIERQYGNGLGYWSIYSQDDPSQFLGWIMLTPVEGNPTLVKIGWRLVRDHWGHGIATEAAQAVTQYAFLTLNLSKLAAGVNPANERGQRVAEKLGFTFKQPISVGDEQLALYILTREHWTDLQRK</sequence>
<dbReference type="GO" id="GO:0016746">
    <property type="term" value="F:acyltransferase activity"/>
    <property type="evidence" value="ECO:0007669"/>
    <property type="project" value="UniProtKB-KW"/>
</dbReference>
<dbReference type="InterPro" id="IPR000182">
    <property type="entry name" value="GNAT_dom"/>
</dbReference>
<name>A0ABW1TEF4_9LACO</name>
<organism evidence="2 3">
    <name type="scientific">Levilactobacillus fujinensis</name>
    <dbReference type="NCBI Taxonomy" id="2486024"/>
    <lineage>
        <taxon>Bacteria</taxon>
        <taxon>Bacillati</taxon>
        <taxon>Bacillota</taxon>
        <taxon>Bacilli</taxon>
        <taxon>Lactobacillales</taxon>
        <taxon>Lactobacillaceae</taxon>
        <taxon>Levilactobacillus</taxon>
    </lineage>
</organism>